<evidence type="ECO:0000256" key="3">
    <source>
        <dbReference type="ARBA" id="ARBA00022840"/>
    </source>
</evidence>
<sequence>MHRMFPAASRNLVFKRAYAKDIVFAANSRAFMLAGVTKLGDTVAVTMGPKGRNVIIEQPYGGPKITKDGVTVAKAIELENKYENLGAKLVQEVASKTNDVAGDGTTTATVLARAIAQEGFKNVAAGLNPLDLRRGIQAAVECVVKSLKDVSKTVTTGEEIKQVATISANGDKEIGMLISKAMEAVGKDGVITVKDGKTLEDELEIAEGMKFDRGYISPFFMTSNKTQKAELHNALVLLYQNKISSVSQIVKASELSIQERKPLLIIAEDVEGEALSTLVLNKLRGNLIVCAVKAPGFGDSRKDILGDIAVLTGGVVVGDEGSEVALEDITIEQLGGVGDVTVTKDDTLMLNGCGTCEAIKARCEMIRAQIDSTTSEYAKEKLRERYAKLTNGVAIVNVGGSSEVEVSEKKDRVTDALNATRAAVEEGIVPGGGTALLRASKALNTLKLNNFDQNVGVDIVKRALRAPCQQIANNCAVEGSVVVDKILNNESLTYGYNAATGDFCDMMSSGIVDPTKVVRTALQDASGVASLMITTGAMVVEIPKEDKTAPATNGVGGMGGMDGAMGF</sequence>
<name>A0AA38LZ88_9CUCU</name>
<dbReference type="NCBIfam" id="NF000592">
    <property type="entry name" value="PRK00013.1"/>
    <property type="match status" value="1"/>
</dbReference>
<dbReference type="Pfam" id="PF00118">
    <property type="entry name" value="Cpn60_TCP1"/>
    <property type="match status" value="1"/>
</dbReference>
<protein>
    <recommendedName>
        <fullName evidence="8">Heat shock protein 60</fullName>
    </recommendedName>
</protein>
<evidence type="ECO:0000313" key="7">
    <source>
        <dbReference type="Proteomes" id="UP001168821"/>
    </source>
</evidence>
<dbReference type="InterPro" id="IPR018370">
    <property type="entry name" value="Chaperonin_Cpn60_CS"/>
</dbReference>
<comment type="similarity">
    <text evidence="1 5">Belongs to the chaperonin (HSP60) family.</text>
</comment>
<evidence type="ECO:0000256" key="2">
    <source>
        <dbReference type="ARBA" id="ARBA00022741"/>
    </source>
</evidence>
<keyword evidence="4" id="KW-0143">Chaperone</keyword>
<dbReference type="PROSITE" id="PS00296">
    <property type="entry name" value="CHAPERONINS_CPN60"/>
    <property type="match status" value="1"/>
</dbReference>
<evidence type="ECO:0000256" key="5">
    <source>
        <dbReference type="RuleBase" id="RU000418"/>
    </source>
</evidence>
<dbReference type="PANTHER" id="PTHR45633">
    <property type="entry name" value="60 KDA HEAT SHOCK PROTEIN, MITOCHONDRIAL"/>
    <property type="match status" value="1"/>
</dbReference>
<reference evidence="6" key="1">
    <citation type="journal article" date="2023" name="G3 (Bethesda)">
        <title>Whole genome assemblies of Zophobas morio and Tenebrio molitor.</title>
        <authorList>
            <person name="Kaur S."/>
            <person name="Stinson S.A."/>
            <person name="diCenzo G.C."/>
        </authorList>
    </citation>
    <scope>NUCLEOTIDE SEQUENCE</scope>
    <source>
        <strain evidence="6">QUZm001</strain>
    </source>
</reference>
<dbReference type="NCBIfam" id="NF009489">
    <property type="entry name" value="PRK12851.1"/>
    <property type="match status" value="1"/>
</dbReference>
<dbReference type="InterPro" id="IPR027413">
    <property type="entry name" value="GROEL-like_equatorial_sf"/>
</dbReference>
<evidence type="ECO:0008006" key="8">
    <source>
        <dbReference type="Google" id="ProtNLM"/>
    </source>
</evidence>
<evidence type="ECO:0000256" key="4">
    <source>
        <dbReference type="ARBA" id="ARBA00023186"/>
    </source>
</evidence>
<keyword evidence="3" id="KW-0067">ATP-binding</keyword>
<dbReference type="AlphaFoldDB" id="A0AA38LZ88"/>
<dbReference type="NCBIfam" id="TIGR02348">
    <property type="entry name" value="GroEL"/>
    <property type="match status" value="1"/>
</dbReference>
<gene>
    <name evidence="6" type="ORF">Zmor_008655</name>
</gene>
<dbReference type="InterPro" id="IPR027409">
    <property type="entry name" value="GroEL-like_apical_dom_sf"/>
</dbReference>
<organism evidence="6 7">
    <name type="scientific">Zophobas morio</name>
    <dbReference type="NCBI Taxonomy" id="2755281"/>
    <lineage>
        <taxon>Eukaryota</taxon>
        <taxon>Metazoa</taxon>
        <taxon>Ecdysozoa</taxon>
        <taxon>Arthropoda</taxon>
        <taxon>Hexapoda</taxon>
        <taxon>Insecta</taxon>
        <taxon>Pterygota</taxon>
        <taxon>Neoptera</taxon>
        <taxon>Endopterygota</taxon>
        <taxon>Coleoptera</taxon>
        <taxon>Polyphaga</taxon>
        <taxon>Cucujiformia</taxon>
        <taxon>Tenebrionidae</taxon>
        <taxon>Zophobas</taxon>
    </lineage>
</organism>
<dbReference type="NCBIfam" id="NF009487">
    <property type="entry name" value="PRK12849.1"/>
    <property type="match status" value="1"/>
</dbReference>
<dbReference type="GO" id="GO:0005524">
    <property type="term" value="F:ATP binding"/>
    <property type="evidence" value="ECO:0007669"/>
    <property type="project" value="UniProtKB-KW"/>
</dbReference>
<dbReference type="EMBL" id="JALNTZ010002083">
    <property type="protein sequence ID" value="KAJ3620912.1"/>
    <property type="molecule type" value="Genomic_DNA"/>
</dbReference>
<dbReference type="HAMAP" id="MF_00600">
    <property type="entry name" value="CH60"/>
    <property type="match status" value="1"/>
</dbReference>
<dbReference type="SUPFAM" id="SSF48592">
    <property type="entry name" value="GroEL equatorial domain-like"/>
    <property type="match status" value="1"/>
</dbReference>
<dbReference type="FunFam" id="3.50.7.10:FF:000001">
    <property type="entry name" value="60 kDa chaperonin"/>
    <property type="match status" value="1"/>
</dbReference>
<dbReference type="Proteomes" id="UP001168821">
    <property type="component" value="Unassembled WGS sequence"/>
</dbReference>
<dbReference type="Gene3D" id="1.10.560.10">
    <property type="entry name" value="GroEL-like equatorial domain"/>
    <property type="match status" value="1"/>
</dbReference>
<dbReference type="CDD" id="cd03344">
    <property type="entry name" value="GroEL"/>
    <property type="match status" value="1"/>
</dbReference>
<dbReference type="SUPFAM" id="SSF52029">
    <property type="entry name" value="GroEL apical domain-like"/>
    <property type="match status" value="1"/>
</dbReference>
<keyword evidence="2" id="KW-0547">Nucleotide-binding</keyword>
<proteinExistence type="inferred from homology"/>
<comment type="caution">
    <text evidence="6">The sequence shown here is derived from an EMBL/GenBank/DDBJ whole genome shotgun (WGS) entry which is preliminary data.</text>
</comment>
<dbReference type="NCBIfam" id="NF009488">
    <property type="entry name" value="PRK12850.1"/>
    <property type="match status" value="1"/>
</dbReference>
<dbReference type="GO" id="GO:0042026">
    <property type="term" value="P:protein refolding"/>
    <property type="evidence" value="ECO:0007669"/>
    <property type="project" value="InterPro"/>
</dbReference>
<dbReference type="Gene3D" id="3.50.7.10">
    <property type="entry name" value="GroEL"/>
    <property type="match status" value="1"/>
</dbReference>
<keyword evidence="7" id="KW-1185">Reference proteome</keyword>
<dbReference type="PRINTS" id="PR00298">
    <property type="entry name" value="CHAPERONIN60"/>
</dbReference>
<evidence type="ECO:0000313" key="6">
    <source>
        <dbReference type="EMBL" id="KAJ3620912.1"/>
    </source>
</evidence>
<dbReference type="InterPro" id="IPR002423">
    <property type="entry name" value="Cpn60/GroEL/TCP-1"/>
</dbReference>
<dbReference type="Gene3D" id="3.30.260.10">
    <property type="entry name" value="TCP-1-like chaperonin intermediate domain"/>
    <property type="match status" value="1"/>
</dbReference>
<accession>A0AA38LZ88</accession>
<dbReference type="InterPro" id="IPR001844">
    <property type="entry name" value="Cpn60/GroEL"/>
</dbReference>
<dbReference type="GO" id="GO:0140662">
    <property type="term" value="F:ATP-dependent protein folding chaperone"/>
    <property type="evidence" value="ECO:0007669"/>
    <property type="project" value="InterPro"/>
</dbReference>
<dbReference type="SUPFAM" id="SSF54849">
    <property type="entry name" value="GroEL-intermediate domain like"/>
    <property type="match status" value="1"/>
</dbReference>
<dbReference type="InterPro" id="IPR027410">
    <property type="entry name" value="TCP-1-like_intermed_sf"/>
</dbReference>
<evidence type="ECO:0000256" key="1">
    <source>
        <dbReference type="ARBA" id="ARBA00006607"/>
    </source>
</evidence>